<dbReference type="Proteomes" id="UP001165960">
    <property type="component" value="Unassembled WGS sequence"/>
</dbReference>
<accession>A0ACC2RUD7</accession>
<keyword evidence="2" id="KW-1185">Reference proteome</keyword>
<protein>
    <submittedName>
        <fullName evidence="1">Uncharacterized protein</fullName>
    </submittedName>
</protein>
<evidence type="ECO:0000313" key="2">
    <source>
        <dbReference type="Proteomes" id="UP001165960"/>
    </source>
</evidence>
<comment type="caution">
    <text evidence="1">The sequence shown here is derived from an EMBL/GenBank/DDBJ whole genome shotgun (WGS) entry which is preliminary data.</text>
</comment>
<proteinExistence type="predicted"/>
<reference evidence="1" key="1">
    <citation type="submission" date="2022-04" db="EMBL/GenBank/DDBJ databases">
        <title>Genome of the entomopathogenic fungus Entomophthora muscae.</title>
        <authorList>
            <person name="Elya C."/>
            <person name="Lovett B.R."/>
            <person name="Lee E."/>
            <person name="Macias A.M."/>
            <person name="Hajek A.E."/>
            <person name="De Bivort B.L."/>
            <person name="Kasson M.T."/>
            <person name="De Fine Licht H.H."/>
            <person name="Stajich J.E."/>
        </authorList>
    </citation>
    <scope>NUCLEOTIDE SEQUENCE</scope>
    <source>
        <strain evidence="1">Berkeley</strain>
    </source>
</reference>
<dbReference type="EMBL" id="QTSX02006500">
    <property type="protein sequence ID" value="KAJ9053652.1"/>
    <property type="molecule type" value="Genomic_DNA"/>
</dbReference>
<evidence type="ECO:0000313" key="1">
    <source>
        <dbReference type="EMBL" id="KAJ9053652.1"/>
    </source>
</evidence>
<organism evidence="1 2">
    <name type="scientific">Entomophthora muscae</name>
    <dbReference type="NCBI Taxonomy" id="34485"/>
    <lineage>
        <taxon>Eukaryota</taxon>
        <taxon>Fungi</taxon>
        <taxon>Fungi incertae sedis</taxon>
        <taxon>Zoopagomycota</taxon>
        <taxon>Entomophthoromycotina</taxon>
        <taxon>Entomophthoromycetes</taxon>
        <taxon>Entomophthorales</taxon>
        <taxon>Entomophthoraceae</taxon>
        <taxon>Entomophthora</taxon>
    </lineage>
</organism>
<gene>
    <name evidence="1" type="ORF">DSO57_1022173</name>
</gene>
<sequence length="301" mass="34153">MKLSLVVLVGVVVADLLDELNTERRLRGIQQIKNSNALYYIAAKYFEKPERFKKDTAQAIFGPGVCLVLGDLNCHLGTAEESFRRAGVQIVEIKHEETLSKTLKEFTTTPKGLCMAFSTWFYGCHPWLTGVAVTNHQIHILILSPYDDPEAQAKDQTGLRPVGFNPPSCKLRGMEEYEVPGNNAAFSKAYYSVNAERVLRGLNPIKYARIDLPSSLPHPCPLAPQDTTCEERQDGRMFYYSKGISLDNKVEKQIVNFLTPLLNNFDFLQSDHKLFLKQSHNSLQVLLSYTYLDYANAYRRH</sequence>
<name>A0ACC2RUD7_9FUNG</name>